<dbReference type="EC" id="2.7.8.-" evidence="9"/>
<feature type="transmembrane region" description="Helical" evidence="8">
    <location>
        <begin position="168"/>
        <end position="185"/>
    </location>
</feature>
<dbReference type="InterPro" id="IPR000715">
    <property type="entry name" value="Glycosyl_transferase_4"/>
</dbReference>
<keyword evidence="2" id="KW-1003">Cell membrane</keyword>
<accession>A0A7Z7MVR0</accession>
<evidence type="ECO:0000256" key="3">
    <source>
        <dbReference type="ARBA" id="ARBA00022679"/>
    </source>
</evidence>
<keyword evidence="4 8" id="KW-0812">Transmembrane</keyword>
<organism evidence="9 10">
    <name type="scientific">Sterolibacterium denitrificans</name>
    <dbReference type="NCBI Taxonomy" id="157592"/>
    <lineage>
        <taxon>Bacteria</taxon>
        <taxon>Pseudomonadati</taxon>
        <taxon>Pseudomonadota</taxon>
        <taxon>Betaproteobacteria</taxon>
        <taxon>Nitrosomonadales</taxon>
        <taxon>Sterolibacteriaceae</taxon>
        <taxon>Sterolibacterium</taxon>
    </lineage>
</organism>
<keyword evidence="10" id="KW-1185">Reference proteome</keyword>
<feature type="binding site" evidence="7">
    <location>
        <position position="220"/>
    </location>
    <ligand>
        <name>Mg(2+)</name>
        <dbReference type="ChEBI" id="CHEBI:18420"/>
    </ligand>
</feature>
<dbReference type="AlphaFoldDB" id="A0A7Z7MVR0"/>
<evidence type="ECO:0000256" key="8">
    <source>
        <dbReference type="SAM" id="Phobius"/>
    </source>
</evidence>
<dbReference type="PANTHER" id="PTHR22926:SF3">
    <property type="entry name" value="UNDECAPRENYL-PHOSPHATE ALPHA-N-ACETYLGLUCOSAMINYL 1-PHOSPHATE TRANSFERASE"/>
    <property type="match status" value="1"/>
</dbReference>
<reference evidence="9" key="1">
    <citation type="submission" date="2017-03" db="EMBL/GenBank/DDBJ databases">
        <authorList>
            <consortium name="AG Boll"/>
        </authorList>
    </citation>
    <scope>NUCLEOTIDE SEQUENCE [LARGE SCALE GENOMIC DNA]</scope>
    <source>
        <strain evidence="9">Chol</strain>
    </source>
</reference>
<evidence type="ECO:0000256" key="6">
    <source>
        <dbReference type="ARBA" id="ARBA00023136"/>
    </source>
</evidence>
<dbReference type="Proteomes" id="UP000242886">
    <property type="component" value="Chromosome SDENCHOL"/>
</dbReference>
<feature type="transmembrane region" description="Helical" evidence="8">
    <location>
        <begin position="81"/>
        <end position="99"/>
    </location>
</feature>
<dbReference type="Pfam" id="PF00953">
    <property type="entry name" value="Glycos_transf_4"/>
    <property type="match status" value="1"/>
</dbReference>
<name>A0A7Z7MVR0_9PROT</name>
<evidence type="ECO:0000313" key="10">
    <source>
        <dbReference type="Proteomes" id="UP000242886"/>
    </source>
</evidence>
<comment type="subcellular location">
    <subcellularLocation>
        <location evidence="1">Cell membrane</location>
        <topology evidence="1">Multi-pass membrane protein</topology>
    </subcellularLocation>
</comment>
<feature type="transmembrane region" description="Helical" evidence="8">
    <location>
        <begin position="49"/>
        <end position="69"/>
    </location>
</feature>
<comment type="cofactor">
    <cofactor evidence="7">
        <name>Mg(2+)</name>
        <dbReference type="ChEBI" id="CHEBI:18420"/>
    </cofactor>
</comment>
<dbReference type="GO" id="GO:0044038">
    <property type="term" value="P:cell wall macromolecule biosynthetic process"/>
    <property type="evidence" value="ECO:0007669"/>
    <property type="project" value="TreeGrafter"/>
</dbReference>
<protein>
    <submittedName>
        <fullName evidence="9">Undecaprenyl-phosphate alpha-N-acetylglucosaminephosphotransferase</fullName>
        <ecNumber evidence="9">2.7.8.-</ecNumber>
    </submittedName>
</protein>
<evidence type="ECO:0000256" key="7">
    <source>
        <dbReference type="PIRSR" id="PIRSR600715-1"/>
    </source>
</evidence>
<feature type="transmembrane region" description="Helical" evidence="8">
    <location>
        <begin position="245"/>
        <end position="265"/>
    </location>
</feature>
<feature type="transmembrane region" description="Helical" evidence="8">
    <location>
        <begin position="221"/>
        <end position="239"/>
    </location>
</feature>
<feature type="transmembrane region" description="Helical" evidence="8">
    <location>
        <begin position="191"/>
        <end position="209"/>
    </location>
</feature>
<feature type="transmembrane region" description="Helical" evidence="8">
    <location>
        <begin position="6"/>
        <end position="28"/>
    </location>
</feature>
<feature type="transmembrane region" description="Helical" evidence="8">
    <location>
        <begin position="298"/>
        <end position="316"/>
    </location>
</feature>
<evidence type="ECO:0000256" key="4">
    <source>
        <dbReference type="ARBA" id="ARBA00022692"/>
    </source>
</evidence>
<keyword evidence="3 9" id="KW-0808">Transferase</keyword>
<dbReference type="GO" id="GO:0071555">
    <property type="term" value="P:cell wall organization"/>
    <property type="evidence" value="ECO:0007669"/>
    <property type="project" value="TreeGrafter"/>
</dbReference>
<feature type="transmembrane region" description="Helical" evidence="8">
    <location>
        <begin position="111"/>
        <end position="130"/>
    </location>
</feature>
<dbReference type="GO" id="GO:0005886">
    <property type="term" value="C:plasma membrane"/>
    <property type="evidence" value="ECO:0007669"/>
    <property type="project" value="UniProtKB-SubCell"/>
</dbReference>
<dbReference type="GO" id="GO:0016780">
    <property type="term" value="F:phosphotransferase activity, for other substituted phosphate groups"/>
    <property type="evidence" value="ECO:0007669"/>
    <property type="project" value="InterPro"/>
</dbReference>
<dbReference type="GO" id="GO:0009103">
    <property type="term" value="P:lipopolysaccharide biosynthetic process"/>
    <property type="evidence" value="ECO:0007669"/>
    <property type="project" value="TreeGrafter"/>
</dbReference>
<dbReference type="EMBL" id="LT837803">
    <property type="protein sequence ID" value="SMB28902.1"/>
    <property type="molecule type" value="Genomic_DNA"/>
</dbReference>
<proteinExistence type="predicted"/>
<gene>
    <name evidence="9" type="ORF">SDENCHOL_20715</name>
</gene>
<feature type="binding site" evidence="7">
    <location>
        <position position="160"/>
    </location>
    <ligand>
        <name>Mg(2+)</name>
        <dbReference type="ChEBI" id="CHEBI:18420"/>
    </ligand>
</feature>
<keyword evidence="7" id="KW-0479">Metal-binding</keyword>
<dbReference type="RefSeq" id="WP_154717191.1">
    <property type="nucleotide sequence ID" value="NZ_LT837803.1"/>
</dbReference>
<sequence>MSLAAFPGLILYFLAILGASAAVTLLLLRRFRIIDLPNERSSHSTPTPRGGGLGIVIGFFLALLSIHLFGGNVLAAPLTTLHFAGFLLAALLIAGVSLHDDMAGQGYASKLLVQLIAVAMVMACGSLIEARQIPWLPDWLAWLRWPITLLWLIGLTNAYNFMDGLDGMAGGTAVVVAACFALICWQQGLPFLALAALAICAGSCGFLLFNWPPARIFMGDVGSTFLGFSFAAFALLAAGNAAPRLLLVMPLLLLHYIFDTVFTFCRRLLAGEKLTQAHRGHLYQLLNRSGLSHRSVSLLYAGLALAQGLAALWFSNATDDHARLWIFLPFLLGYTLLAFRITHQARRNGLI</sequence>
<keyword evidence="5 8" id="KW-1133">Transmembrane helix</keyword>
<evidence type="ECO:0000256" key="1">
    <source>
        <dbReference type="ARBA" id="ARBA00004651"/>
    </source>
</evidence>
<dbReference type="GO" id="GO:0046872">
    <property type="term" value="F:metal ion binding"/>
    <property type="evidence" value="ECO:0007669"/>
    <property type="project" value="UniProtKB-KW"/>
</dbReference>
<keyword evidence="7" id="KW-0460">Magnesium</keyword>
<feature type="transmembrane region" description="Helical" evidence="8">
    <location>
        <begin position="322"/>
        <end position="341"/>
    </location>
</feature>
<keyword evidence="6 8" id="KW-0472">Membrane</keyword>
<dbReference type="PANTHER" id="PTHR22926">
    <property type="entry name" value="PHOSPHO-N-ACETYLMURAMOYL-PENTAPEPTIDE-TRANSFERASE"/>
    <property type="match status" value="1"/>
</dbReference>
<evidence type="ECO:0000313" key="9">
    <source>
        <dbReference type="EMBL" id="SMB28902.1"/>
    </source>
</evidence>
<dbReference type="CDD" id="cd06854">
    <property type="entry name" value="GT_WbpL_WbcO_like"/>
    <property type="match status" value="1"/>
</dbReference>
<evidence type="ECO:0000256" key="2">
    <source>
        <dbReference type="ARBA" id="ARBA00022475"/>
    </source>
</evidence>
<feature type="transmembrane region" description="Helical" evidence="8">
    <location>
        <begin position="142"/>
        <end position="161"/>
    </location>
</feature>
<evidence type="ECO:0000256" key="5">
    <source>
        <dbReference type="ARBA" id="ARBA00022989"/>
    </source>
</evidence>